<sequence>MATTMSLEERVAFLDSVIWSKFAAMDDIVVEVNPSAGTILLREQPGGFSDPNHLLIVDFSVKRAAAEWDDLVREGREVDLDMWKGVDRDDESAVVVALLVERLDGAAIETGSPCTHLVYGLCDFNIVLEPGSRVYPPSQDKWGKEVSWMSLERFASEQFWFRDPPPKSL</sequence>
<dbReference type="RefSeq" id="WP_348789686.1">
    <property type="nucleotide sequence ID" value="NZ_CP157390.1"/>
</dbReference>
<protein>
    <submittedName>
        <fullName evidence="1">Uncharacterized protein</fullName>
    </submittedName>
</protein>
<evidence type="ECO:0000313" key="1">
    <source>
        <dbReference type="EMBL" id="XBM49775.1"/>
    </source>
</evidence>
<accession>A0AAU7GHH7</accession>
<organism evidence="1">
    <name type="scientific">Leifsonia sp. NPDC080035</name>
    <dbReference type="NCBI Taxonomy" id="3143936"/>
    <lineage>
        <taxon>Bacteria</taxon>
        <taxon>Bacillati</taxon>
        <taxon>Actinomycetota</taxon>
        <taxon>Actinomycetes</taxon>
        <taxon>Micrococcales</taxon>
        <taxon>Microbacteriaceae</taxon>
        <taxon>Leifsonia</taxon>
    </lineage>
</organism>
<reference evidence="1" key="1">
    <citation type="submission" date="2024-05" db="EMBL/GenBank/DDBJ databases">
        <title>The Natural Products Discovery Center: Release of the First 8490 Sequenced Strains for Exploring Actinobacteria Biosynthetic Diversity.</title>
        <authorList>
            <person name="Kalkreuter E."/>
            <person name="Kautsar S.A."/>
            <person name="Yang D."/>
            <person name="Bader C.D."/>
            <person name="Teijaro C.N."/>
            <person name="Fluegel L."/>
            <person name="Davis C.M."/>
            <person name="Simpson J.R."/>
            <person name="Lauterbach L."/>
            <person name="Steele A.D."/>
            <person name="Gui C."/>
            <person name="Meng S."/>
            <person name="Li G."/>
            <person name="Viehrig K."/>
            <person name="Ye F."/>
            <person name="Su P."/>
            <person name="Kiefer A.F."/>
            <person name="Nichols A."/>
            <person name="Cepeda A.J."/>
            <person name="Yan W."/>
            <person name="Fan B."/>
            <person name="Jiang Y."/>
            <person name="Adhikari A."/>
            <person name="Zheng C.-J."/>
            <person name="Schuster L."/>
            <person name="Cowan T.M."/>
            <person name="Smanski M.J."/>
            <person name="Chevrette M.G."/>
            <person name="de Carvalho L.P.S."/>
            <person name="Shen B."/>
        </authorList>
    </citation>
    <scope>NUCLEOTIDE SEQUENCE</scope>
    <source>
        <strain evidence="1">NPDC080035</strain>
    </source>
</reference>
<proteinExistence type="predicted"/>
<dbReference type="AlphaFoldDB" id="A0AAU7GHH7"/>
<gene>
    <name evidence="1" type="ORF">AAME72_07870</name>
</gene>
<name>A0AAU7GHH7_9MICO</name>
<dbReference type="EMBL" id="CP157390">
    <property type="protein sequence ID" value="XBM49775.1"/>
    <property type="molecule type" value="Genomic_DNA"/>
</dbReference>